<gene>
    <name evidence="4" type="ORF">FHP91_01875</name>
</gene>
<evidence type="ECO:0000259" key="3">
    <source>
        <dbReference type="PROSITE" id="PS51462"/>
    </source>
</evidence>
<evidence type="ECO:0000256" key="2">
    <source>
        <dbReference type="ARBA" id="ARBA00022801"/>
    </source>
</evidence>
<dbReference type="PANTHER" id="PTHR43046:SF16">
    <property type="entry name" value="ADP-RIBOSE PYROPHOSPHATASE YJHB-RELATED"/>
    <property type="match status" value="1"/>
</dbReference>
<comment type="caution">
    <text evidence="4">The sequence shown here is derived from an EMBL/GenBank/DDBJ whole genome shotgun (WGS) entry which is preliminary data.</text>
</comment>
<dbReference type="OrthoDB" id="21342at2"/>
<dbReference type="PANTHER" id="PTHR43046">
    <property type="entry name" value="GDP-MANNOSE MANNOSYL HYDROLASE"/>
    <property type="match status" value="1"/>
</dbReference>
<dbReference type="CDD" id="cd04683">
    <property type="entry name" value="NUDIX_Hydrolase"/>
    <property type="match status" value="1"/>
</dbReference>
<dbReference type="PROSITE" id="PS51462">
    <property type="entry name" value="NUDIX"/>
    <property type="match status" value="1"/>
</dbReference>
<reference evidence="4 5" key="1">
    <citation type="submission" date="2019-07" db="EMBL/GenBank/DDBJ databases">
        <title>The pathways for chlorine oxyanion respiration interact through the shared metabolite chlorate.</title>
        <authorList>
            <person name="Barnum T.P."/>
            <person name="Cheng Y."/>
            <person name="Hill K.A."/>
            <person name="Lucas L.N."/>
            <person name="Carlson H.K."/>
            <person name="Coates J.D."/>
        </authorList>
    </citation>
    <scope>NUCLEOTIDE SEQUENCE [LARGE SCALE GENOMIC DNA]</scope>
    <source>
        <strain evidence="4 5">SFB-3</strain>
    </source>
</reference>
<dbReference type="SUPFAM" id="SSF55811">
    <property type="entry name" value="Nudix"/>
    <property type="match status" value="1"/>
</dbReference>
<dbReference type="GO" id="GO:0016787">
    <property type="term" value="F:hydrolase activity"/>
    <property type="evidence" value="ECO:0007669"/>
    <property type="project" value="UniProtKB-KW"/>
</dbReference>
<keyword evidence="5" id="KW-1185">Reference proteome</keyword>
<dbReference type="Gene3D" id="3.90.79.10">
    <property type="entry name" value="Nucleoside Triphosphate Pyrophosphohydrolase"/>
    <property type="match status" value="1"/>
</dbReference>
<name>A0A557R2W9_9RHOO</name>
<protein>
    <submittedName>
        <fullName evidence="4">NUDIX domain-containing protein</fullName>
    </submittedName>
</protein>
<dbReference type="InterPro" id="IPR020084">
    <property type="entry name" value="NUDIX_hydrolase_CS"/>
</dbReference>
<dbReference type="AlphaFoldDB" id="A0A557R2W9"/>
<evidence type="ECO:0000313" key="5">
    <source>
        <dbReference type="Proteomes" id="UP000319502"/>
    </source>
</evidence>
<dbReference type="PROSITE" id="PS00893">
    <property type="entry name" value="NUDIX_BOX"/>
    <property type="match status" value="1"/>
</dbReference>
<proteinExistence type="predicted"/>
<evidence type="ECO:0000256" key="1">
    <source>
        <dbReference type="ARBA" id="ARBA00001946"/>
    </source>
</evidence>
<keyword evidence="2" id="KW-0378">Hydrolase</keyword>
<dbReference type="Pfam" id="PF00293">
    <property type="entry name" value="NUDIX"/>
    <property type="match status" value="1"/>
</dbReference>
<dbReference type="InterPro" id="IPR015797">
    <property type="entry name" value="NUDIX_hydrolase-like_dom_sf"/>
</dbReference>
<evidence type="ECO:0000313" key="4">
    <source>
        <dbReference type="EMBL" id="TVO59484.1"/>
    </source>
</evidence>
<feature type="domain" description="Nudix hydrolase" evidence="3">
    <location>
        <begin position="5"/>
        <end position="136"/>
    </location>
</feature>
<dbReference type="InterPro" id="IPR000086">
    <property type="entry name" value="NUDIX_hydrolase_dom"/>
</dbReference>
<sequence length="162" mass="17517">MTVAIAGIPTGVHVILPQTGSVLLMRRANTGFFDGLFSLPGGHVEAGESIRMAAIREMAEELDVCLTAPDLDLVGVVHRLSDTNRIDFFLRARHWQGEPRRAEPDKCDALGWYSPAALPANTVAYIREALGCTCAEPWVMELGWPAPPADETVRPAASAQIP</sequence>
<organism evidence="4 5">
    <name type="scientific">Denitromonas halophila</name>
    <dbReference type="NCBI Taxonomy" id="1629404"/>
    <lineage>
        <taxon>Bacteria</taxon>
        <taxon>Pseudomonadati</taxon>
        <taxon>Pseudomonadota</taxon>
        <taxon>Betaproteobacteria</taxon>
        <taxon>Rhodocyclales</taxon>
        <taxon>Zoogloeaceae</taxon>
        <taxon>Denitromonas</taxon>
    </lineage>
</organism>
<dbReference type="Proteomes" id="UP000319502">
    <property type="component" value="Unassembled WGS sequence"/>
</dbReference>
<dbReference type="EMBL" id="VMNK01000002">
    <property type="protein sequence ID" value="TVO59484.1"/>
    <property type="molecule type" value="Genomic_DNA"/>
</dbReference>
<accession>A0A557R2W9</accession>
<comment type="cofactor">
    <cofactor evidence="1">
        <name>Mg(2+)</name>
        <dbReference type="ChEBI" id="CHEBI:18420"/>
    </cofactor>
</comment>
<dbReference type="RefSeq" id="WP_144307988.1">
    <property type="nucleotide sequence ID" value="NZ_VMNK01000002.1"/>
</dbReference>